<dbReference type="PATRIC" id="fig|273035.7.peg.1515"/>
<name>A0A0K2JI37_SPIKU</name>
<evidence type="ECO:0000313" key="2">
    <source>
        <dbReference type="EMBL" id="ALA98108.1"/>
    </source>
</evidence>
<evidence type="ECO:0008006" key="4">
    <source>
        <dbReference type="Google" id="ProtNLM"/>
    </source>
</evidence>
<dbReference type="OrthoDB" id="9935263at2"/>
<proteinExistence type="predicted"/>
<feature type="signal peptide" evidence="1">
    <location>
        <begin position="1"/>
        <end position="20"/>
    </location>
</feature>
<dbReference type="EMBL" id="CP010899">
    <property type="protein sequence ID" value="ALA98108.1"/>
    <property type="molecule type" value="Genomic_DNA"/>
</dbReference>
<reference evidence="2 3" key="1">
    <citation type="journal article" date="2015" name="Genome Announc.">
        <title>Complete Genome Sequence of Spiroplasma kunkelii Strain CR2-3x, Causal Agent of Corn Stunt Disease in Zea mays L.</title>
        <authorList>
            <person name="Davis R.E."/>
            <person name="Shao J."/>
            <person name="Dally E.L."/>
            <person name="Zhao Y."/>
            <person name="Gasparich G.E."/>
            <person name="Gaynor B.J."/>
            <person name="Athey J.C."/>
            <person name="Harrison N.A."/>
            <person name="Donofrio N."/>
        </authorList>
    </citation>
    <scope>NUCLEOTIDE SEQUENCE [LARGE SCALE GENOMIC DNA]</scope>
    <source>
        <strain evidence="2 3">CR2-3x</strain>
    </source>
</reference>
<organism evidence="2 3">
    <name type="scientific">Spiroplasma kunkelii CR2-3x</name>
    <dbReference type="NCBI Taxonomy" id="273035"/>
    <lineage>
        <taxon>Bacteria</taxon>
        <taxon>Bacillati</taxon>
        <taxon>Mycoplasmatota</taxon>
        <taxon>Mollicutes</taxon>
        <taxon>Entomoplasmatales</taxon>
        <taxon>Spiroplasmataceae</taxon>
        <taxon>Spiroplasma</taxon>
    </lineage>
</organism>
<keyword evidence="3" id="KW-1185">Reference proteome</keyword>
<feature type="chain" id="PRO_5005479768" description="Spiroplasmavirus-related protein" evidence="1">
    <location>
        <begin position="21"/>
        <end position="169"/>
    </location>
</feature>
<dbReference type="KEGG" id="skn:SKUN_001233"/>
<accession>A0A0K2JI37</accession>
<dbReference type="STRING" id="273035.SKUN_001233"/>
<dbReference type="RefSeq" id="WP_053391211.1">
    <property type="nucleotide sequence ID" value="NZ_CP010899.1"/>
</dbReference>
<keyword evidence="1" id="KW-0732">Signal</keyword>
<evidence type="ECO:0000256" key="1">
    <source>
        <dbReference type="SAM" id="SignalP"/>
    </source>
</evidence>
<sequence length="169" mass="18923">MNIKKILSLIGATAITTSGAAPLMAMMPNNKSSNFSTAESSSSVTGGEDKILKDSLYRDNEKQETFIADWIIYLSSKTIKNLNKFLIDTRVPFLDIRIINMVNFLKLKLKEINDNNELIFVSKIEENSIFYSNLLATFGNIFSSPLINSINGVIFTVDDFGNLVHLFNQ</sequence>
<dbReference type="AlphaFoldDB" id="A0A0K2JI37"/>
<evidence type="ECO:0000313" key="3">
    <source>
        <dbReference type="Proteomes" id="UP000062963"/>
    </source>
</evidence>
<protein>
    <recommendedName>
        <fullName evidence="4">Spiroplasmavirus-related protein</fullName>
    </recommendedName>
</protein>
<dbReference type="Proteomes" id="UP000062963">
    <property type="component" value="Chromosome"/>
</dbReference>
<gene>
    <name evidence="2" type="ORF">SKUN_001233</name>
</gene>